<accession>X1S0V2</accession>
<dbReference type="EMBL" id="BARW01001352">
    <property type="protein sequence ID" value="GAI72821.1"/>
    <property type="molecule type" value="Genomic_DNA"/>
</dbReference>
<gene>
    <name evidence="1" type="ORF">S12H4_04405</name>
</gene>
<proteinExistence type="predicted"/>
<organism evidence="1">
    <name type="scientific">marine sediment metagenome</name>
    <dbReference type="NCBI Taxonomy" id="412755"/>
    <lineage>
        <taxon>unclassified sequences</taxon>
        <taxon>metagenomes</taxon>
        <taxon>ecological metagenomes</taxon>
    </lineage>
</organism>
<reference evidence="1" key="1">
    <citation type="journal article" date="2014" name="Front. Microbiol.">
        <title>High frequency of phylogenetically diverse reductive dehalogenase-homologous genes in deep subseafloor sedimentary metagenomes.</title>
        <authorList>
            <person name="Kawai M."/>
            <person name="Futagami T."/>
            <person name="Toyoda A."/>
            <person name="Takaki Y."/>
            <person name="Nishi S."/>
            <person name="Hori S."/>
            <person name="Arai W."/>
            <person name="Tsubouchi T."/>
            <person name="Morono Y."/>
            <person name="Uchiyama I."/>
            <person name="Ito T."/>
            <person name="Fujiyama A."/>
            <person name="Inagaki F."/>
            <person name="Takami H."/>
        </authorList>
    </citation>
    <scope>NUCLEOTIDE SEQUENCE</scope>
    <source>
        <strain evidence="1">Expedition CK06-06</strain>
    </source>
</reference>
<protein>
    <submittedName>
        <fullName evidence="1">Uncharacterized protein</fullName>
    </submittedName>
</protein>
<dbReference type="AlphaFoldDB" id="X1S0V2"/>
<feature type="non-terminal residue" evidence="1">
    <location>
        <position position="1"/>
    </location>
</feature>
<sequence>EGKTVLEAVAKMDKGAAAHFRKRVEETLQMI</sequence>
<evidence type="ECO:0000313" key="1">
    <source>
        <dbReference type="EMBL" id="GAI72821.1"/>
    </source>
</evidence>
<name>X1S0V2_9ZZZZ</name>
<comment type="caution">
    <text evidence="1">The sequence shown here is derived from an EMBL/GenBank/DDBJ whole genome shotgun (WGS) entry which is preliminary data.</text>
</comment>